<dbReference type="NCBIfam" id="TIGR00263">
    <property type="entry name" value="trpB"/>
    <property type="match status" value="1"/>
</dbReference>
<dbReference type="PIRSF" id="PIRSF001413">
    <property type="entry name" value="Trp_syn_beta"/>
    <property type="match status" value="1"/>
</dbReference>
<comment type="similarity">
    <text evidence="3 11">Belongs to the TrpB family.</text>
</comment>
<dbReference type="InterPro" id="IPR001926">
    <property type="entry name" value="TrpB-like_PALP"/>
</dbReference>
<sequence>MYDFPDARGHFGPYGGVFVSETLIYALDELRAAYEKCQQDPAFQEEFHYELKHYVGRPSPVYHAKRWSQELGGAQIYLKREDLNHTGAHKINNVIGQAILARRMGKPRVIAETGAGQHGVATATIAARFGMECVVYMGSEDVKRQAANVYRMQLLGARVVPVESGSKTLKDALNEAMRDWVTNVDNTFYIIGTVAGPHPYPMLVRDFQSVIGQECKLQMPELTGRQPDYVLACVGGGSNAMGIFHPYLDHAGVKLIGVEAAGEGIATGHHAAALVGGTPGVLHGNRTYLLQDANGQILETHSISAGLDYPGVGPEHAWLKDSHRAEYVAVTDAEALQAFHDCCRIEGIIPALESSHALAYACKLAPTLPKDKLVLVNLSGRGDKDMHTVMAVAGKDAP</sequence>
<dbReference type="Pfam" id="PF00291">
    <property type="entry name" value="PALP"/>
    <property type="match status" value="1"/>
</dbReference>
<dbReference type="PATRIC" id="fig|445709.3.peg.2160"/>
<name>A0A0G3ET65_9BURK</name>
<keyword evidence="9 11" id="KW-0456">Lyase</keyword>
<dbReference type="PANTHER" id="PTHR48077:SF3">
    <property type="entry name" value="TRYPTOPHAN SYNTHASE"/>
    <property type="match status" value="1"/>
</dbReference>
<comment type="subunit">
    <text evidence="4 11">Tetramer of two alpha and two beta chains.</text>
</comment>
<evidence type="ECO:0000256" key="6">
    <source>
        <dbReference type="ARBA" id="ARBA00022822"/>
    </source>
</evidence>
<evidence type="ECO:0000256" key="10">
    <source>
        <dbReference type="ARBA" id="ARBA00049047"/>
    </source>
</evidence>
<dbReference type="PANTHER" id="PTHR48077">
    <property type="entry name" value="TRYPTOPHAN SYNTHASE-RELATED"/>
    <property type="match status" value="1"/>
</dbReference>
<comment type="cofactor">
    <cofactor evidence="1 11">
        <name>pyridoxal 5'-phosphate</name>
        <dbReference type="ChEBI" id="CHEBI:597326"/>
    </cofactor>
</comment>
<evidence type="ECO:0000256" key="1">
    <source>
        <dbReference type="ARBA" id="ARBA00001933"/>
    </source>
</evidence>
<dbReference type="AlphaFoldDB" id="A0A0G3ET65"/>
<dbReference type="Proteomes" id="UP000036700">
    <property type="component" value="Chromosome"/>
</dbReference>
<keyword evidence="14" id="KW-1185">Reference proteome</keyword>
<dbReference type="FunFam" id="3.40.50.1100:FF:000004">
    <property type="entry name" value="Tryptophan synthase beta chain"/>
    <property type="match status" value="1"/>
</dbReference>
<dbReference type="InterPro" id="IPR023026">
    <property type="entry name" value="Trp_synth_beta/beta-like"/>
</dbReference>
<gene>
    <name evidence="11" type="primary">trpB</name>
    <name evidence="13" type="ORF">ABW99_10110</name>
</gene>
<evidence type="ECO:0000256" key="9">
    <source>
        <dbReference type="ARBA" id="ARBA00023239"/>
    </source>
</evidence>
<evidence type="ECO:0000256" key="2">
    <source>
        <dbReference type="ARBA" id="ARBA00004733"/>
    </source>
</evidence>
<evidence type="ECO:0000256" key="7">
    <source>
        <dbReference type="ARBA" id="ARBA00022898"/>
    </source>
</evidence>
<keyword evidence="5 11" id="KW-0028">Amino-acid biosynthesis</keyword>
<reference evidence="14" key="1">
    <citation type="submission" date="2015-06" db="EMBL/GenBank/DDBJ databases">
        <authorList>
            <person name="Lim Y.L."/>
            <person name="Ee R."/>
            <person name="Yong D."/>
            <person name="How K.Y."/>
            <person name="Yin W.F."/>
            <person name="Chan K.G."/>
        </authorList>
    </citation>
    <scope>NUCLEOTIDE SEQUENCE [LARGE SCALE GENOMIC DNA]</scope>
    <source>
        <strain evidence="14">DSM 25325</strain>
    </source>
</reference>
<evidence type="ECO:0000313" key="14">
    <source>
        <dbReference type="Proteomes" id="UP000036700"/>
    </source>
</evidence>
<dbReference type="Gene3D" id="3.40.50.1100">
    <property type="match status" value="2"/>
</dbReference>
<dbReference type="HAMAP" id="MF_00133">
    <property type="entry name" value="Trp_synth_beta"/>
    <property type="match status" value="1"/>
</dbReference>
<dbReference type="InterPro" id="IPR006654">
    <property type="entry name" value="Trp_synth_beta"/>
</dbReference>
<feature type="modified residue" description="N6-(pyridoxal phosphate)lysine" evidence="11">
    <location>
        <position position="90"/>
    </location>
</feature>
<evidence type="ECO:0000313" key="13">
    <source>
        <dbReference type="EMBL" id="AKJ68512.1"/>
    </source>
</evidence>
<keyword evidence="6 11" id="KW-0822">Tryptophan biosynthesis</keyword>
<evidence type="ECO:0000256" key="4">
    <source>
        <dbReference type="ARBA" id="ARBA00011270"/>
    </source>
</evidence>
<dbReference type="EMBL" id="CP011568">
    <property type="protein sequence ID" value="AKJ68512.1"/>
    <property type="molecule type" value="Genomic_DNA"/>
</dbReference>
<dbReference type="STRING" id="445709.ABW99_10110"/>
<dbReference type="InterPro" id="IPR036052">
    <property type="entry name" value="TrpB-like_PALP_sf"/>
</dbReference>
<evidence type="ECO:0000256" key="3">
    <source>
        <dbReference type="ARBA" id="ARBA00009982"/>
    </source>
</evidence>
<comment type="function">
    <text evidence="11">The beta subunit is responsible for the synthesis of L-tryptophan from indole and L-serine.</text>
</comment>
<keyword evidence="7 11" id="KW-0663">Pyridoxal phosphate</keyword>
<evidence type="ECO:0000256" key="11">
    <source>
        <dbReference type="HAMAP-Rule" id="MF_00133"/>
    </source>
</evidence>
<protein>
    <recommendedName>
        <fullName evidence="11">Tryptophan synthase beta chain</fullName>
        <ecNumber evidence="11">4.2.1.20</ecNumber>
    </recommendedName>
</protein>
<keyword evidence="8 11" id="KW-0057">Aromatic amino acid biosynthesis</keyword>
<dbReference type="OrthoDB" id="9766131at2"/>
<organism evidence="13 14">
    <name type="scientific">Pandoraea thiooxydans</name>
    <dbReference type="NCBI Taxonomy" id="445709"/>
    <lineage>
        <taxon>Bacteria</taxon>
        <taxon>Pseudomonadati</taxon>
        <taxon>Pseudomonadota</taxon>
        <taxon>Betaproteobacteria</taxon>
        <taxon>Burkholderiales</taxon>
        <taxon>Burkholderiaceae</taxon>
        <taxon>Pandoraea</taxon>
    </lineage>
</organism>
<comment type="catalytic activity">
    <reaction evidence="10 11">
        <text>(1S,2R)-1-C-(indol-3-yl)glycerol 3-phosphate + L-serine = D-glyceraldehyde 3-phosphate + L-tryptophan + H2O</text>
        <dbReference type="Rhea" id="RHEA:10532"/>
        <dbReference type="ChEBI" id="CHEBI:15377"/>
        <dbReference type="ChEBI" id="CHEBI:33384"/>
        <dbReference type="ChEBI" id="CHEBI:57912"/>
        <dbReference type="ChEBI" id="CHEBI:58866"/>
        <dbReference type="ChEBI" id="CHEBI:59776"/>
        <dbReference type="EC" id="4.2.1.20"/>
    </reaction>
</comment>
<proteinExistence type="inferred from homology"/>
<dbReference type="InterPro" id="IPR006653">
    <property type="entry name" value="Trp_synth_b_CS"/>
</dbReference>
<dbReference type="EC" id="4.2.1.20" evidence="11"/>
<dbReference type="PROSITE" id="PS00168">
    <property type="entry name" value="TRP_SYNTHASE_BETA"/>
    <property type="match status" value="1"/>
</dbReference>
<accession>A0A0G3ET65</accession>
<dbReference type="SUPFAM" id="SSF53686">
    <property type="entry name" value="Tryptophan synthase beta subunit-like PLP-dependent enzymes"/>
    <property type="match status" value="1"/>
</dbReference>
<feature type="domain" description="Tryptophan synthase beta chain-like PALP" evidence="12">
    <location>
        <begin position="56"/>
        <end position="380"/>
    </location>
</feature>
<dbReference type="CDD" id="cd06446">
    <property type="entry name" value="Trp-synth_B"/>
    <property type="match status" value="1"/>
</dbReference>
<dbReference type="GO" id="GO:0004834">
    <property type="term" value="F:tryptophan synthase activity"/>
    <property type="evidence" value="ECO:0007669"/>
    <property type="project" value="UniProtKB-UniRule"/>
</dbReference>
<evidence type="ECO:0000259" key="12">
    <source>
        <dbReference type="Pfam" id="PF00291"/>
    </source>
</evidence>
<dbReference type="KEGG" id="ptx:ABW99_10110"/>
<dbReference type="UniPathway" id="UPA00035">
    <property type="reaction ID" value="UER00044"/>
</dbReference>
<dbReference type="RefSeq" id="WP_047214360.1">
    <property type="nucleotide sequence ID" value="NZ_CP011568.3"/>
</dbReference>
<evidence type="ECO:0000256" key="5">
    <source>
        <dbReference type="ARBA" id="ARBA00022605"/>
    </source>
</evidence>
<comment type="pathway">
    <text evidence="2 11">Amino-acid biosynthesis; L-tryptophan biosynthesis; L-tryptophan from chorismate: step 5/5.</text>
</comment>
<dbReference type="GO" id="GO:0005737">
    <property type="term" value="C:cytoplasm"/>
    <property type="evidence" value="ECO:0007669"/>
    <property type="project" value="TreeGrafter"/>
</dbReference>
<evidence type="ECO:0000256" key="8">
    <source>
        <dbReference type="ARBA" id="ARBA00023141"/>
    </source>
</evidence>
<dbReference type="FunFam" id="3.40.50.1100:FF:000001">
    <property type="entry name" value="Tryptophan synthase beta chain"/>
    <property type="match status" value="1"/>
</dbReference>